<dbReference type="AlphaFoldDB" id="A0A8S1XPM2"/>
<dbReference type="Pfam" id="PF00022">
    <property type="entry name" value="Actin"/>
    <property type="match status" value="1"/>
</dbReference>
<proteinExistence type="inferred from homology"/>
<comment type="similarity">
    <text evidence="1 6">Belongs to the actin family.</text>
</comment>
<dbReference type="GO" id="GO:0005524">
    <property type="term" value="F:ATP binding"/>
    <property type="evidence" value="ECO:0007669"/>
    <property type="project" value="UniProtKB-KW"/>
</dbReference>
<dbReference type="FunFam" id="3.90.640.10:FF:000047">
    <property type="entry name" value="Actin, alpha skeletal muscle"/>
    <property type="match status" value="1"/>
</dbReference>
<keyword evidence="3" id="KW-0378">Hydrolase</keyword>
<dbReference type="Proteomes" id="UP000683925">
    <property type="component" value="Unassembled WGS sequence"/>
</dbReference>
<dbReference type="GO" id="GO:0016787">
    <property type="term" value="F:hydrolase activity"/>
    <property type="evidence" value="ECO:0007669"/>
    <property type="project" value="UniProtKB-KW"/>
</dbReference>
<dbReference type="PANTHER" id="PTHR11937">
    <property type="entry name" value="ACTIN"/>
    <property type="match status" value="1"/>
</dbReference>
<evidence type="ECO:0000256" key="2">
    <source>
        <dbReference type="ARBA" id="ARBA00022741"/>
    </source>
</evidence>
<dbReference type="EMBL" id="CAJJDP010000128">
    <property type="protein sequence ID" value="CAD8202907.1"/>
    <property type="molecule type" value="Genomic_DNA"/>
</dbReference>
<dbReference type="SMART" id="SM00268">
    <property type="entry name" value="ACTIN"/>
    <property type="match status" value="1"/>
</dbReference>
<evidence type="ECO:0008006" key="9">
    <source>
        <dbReference type="Google" id="ProtNLM"/>
    </source>
</evidence>
<sequence>MNPKANREKMIQIMFETFNVPSFYVSNQAVLALHASGRITGIVLDSGFGVTHTVPIYEGYSFSHAIHRSDLAGRYCTEYLAKILTELGYSFTTSAEMEIVQEMKEKLCYVALDYEKEMNIYNESAAKNIAYELPDGNILLIENQRFRCPELLFQPSLIGLEVSGIHQLIFKSIMKCDIDVRQKIYANVIMSGGTTQFAGIKERLSKELISLAPSSMKINIFNAFETDFPVWQGGQMLSELQSFGSMWITRSEYDECGPTIVHRRCF</sequence>
<dbReference type="InterPro" id="IPR004000">
    <property type="entry name" value="Actin"/>
</dbReference>
<dbReference type="PROSITE" id="PS00432">
    <property type="entry name" value="ACTINS_2"/>
    <property type="match status" value="1"/>
</dbReference>
<dbReference type="OrthoDB" id="422673at2759"/>
<evidence type="ECO:0000256" key="6">
    <source>
        <dbReference type="RuleBase" id="RU000487"/>
    </source>
</evidence>
<gene>
    <name evidence="7" type="ORF">POCTA_138.1.T1280144</name>
</gene>
<keyword evidence="2" id="KW-0547">Nucleotide-binding</keyword>
<keyword evidence="8" id="KW-1185">Reference proteome</keyword>
<evidence type="ECO:0000256" key="1">
    <source>
        <dbReference type="ARBA" id="ARBA00006752"/>
    </source>
</evidence>
<organism evidence="7 8">
    <name type="scientific">Paramecium octaurelia</name>
    <dbReference type="NCBI Taxonomy" id="43137"/>
    <lineage>
        <taxon>Eukaryota</taxon>
        <taxon>Sar</taxon>
        <taxon>Alveolata</taxon>
        <taxon>Ciliophora</taxon>
        <taxon>Intramacronucleata</taxon>
        <taxon>Oligohymenophorea</taxon>
        <taxon>Peniculida</taxon>
        <taxon>Parameciidae</taxon>
        <taxon>Paramecium</taxon>
    </lineage>
</organism>
<dbReference type="OMA" id="RSEYDEC"/>
<name>A0A8S1XPM2_PAROT</name>
<reference evidence="7" key="1">
    <citation type="submission" date="2021-01" db="EMBL/GenBank/DDBJ databases">
        <authorList>
            <consortium name="Genoscope - CEA"/>
            <person name="William W."/>
        </authorList>
    </citation>
    <scope>NUCLEOTIDE SEQUENCE</scope>
</reference>
<evidence type="ECO:0000256" key="4">
    <source>
        <dbReference type="ARBA" id="ARBA00022840"/>
    </source>
</evidence>
<dbReference type="FunFam" id="3.30.420.40:FF:000058">
    <property type="entry name" value="Putative actin-related protein 5"/>
    <property type="match status" value="1"/>
</dbReference>
<accession>A0A8S1XPM2</accession>
<evidence type="ECO:0000313" key="7">
    <source>
        <dbReference type="EMBL" id="CAD8202907.1"/>
    </source>
</evidence>
<dbReference type="InterPro" id="IPR004001">
    <property type="entry name" value="Actin_CS"/>
</dbReference>
<comment type="catalytic activity">
    <reaction evidence="5">
        <text>ATP + H2O = ADP + phosphate + H(+)</text>
        <dbReference type="Rhea" id="RHEA:13065"/>
        <dbReference type="ChEBI" id="CHEBI:15377"/>
        <dbReference type="ChEBI" id="CHEBI:15378"/>
        <dbReference type="ChEBI" id="CHEBI:30616"/>
        <dbReference type="ChEBI" id="CHEBI:43474"/>
        <dbReference type="ChEBI" id="CHEBI:456216"/>
    </reaction>
</comment>
<keyword evidence="4" id="KW-0067">ATP-binding</keyword>
<evidence type="ECO:0000313" key="8">
    <source>
        <dbReference type="Proteomes" id="UP000683925"/>
    </source>
</evidence>
<evidence type="ECO:0000256" key="5">
    <source>
        <dbReference type="ARBA" id="ARBA00049360"/>
    </source>
</evidence>
<protein>
    <recommendedName>
        <fullName evidence="9">Actin</fullName>
    </recommendedName>
</protein>
<evidence type="ECO:0000256" key="3">
    <source>
        <dbReference type="ARBA" id="ARBA00022801"/>
    </source>
</evidence>
<comment type="caution">
    <text evidence="7">The sequence shown here is derived from an EMBL/GenBank/DDBJ whole genome shotgun (WGS) entry which is preliminary data.</text>
</comment>